<dbReference type="Proteomes" id="UP000054771">
    <property type="component" value="Unassembled WGS sequence"/>
</dbReference>
<sequence>MDSPEIPPSGLSSWFKESRGKDYPEKLAKEAWKICPAYITIGGHEEAIRIGMRISLDSQQPAFQICSKDDKASRIVFPLQNFPVVCRIEGSHSSYTVENLIPEYRTPCDFLQDWGNVAVEFQVFEEPVVPFHAHNSATAIEDEE</sequence>
<evidence type="ECO:0000313" key="1">
    <source>
        <dbReference type="EMBL" id="CEN62176.1"/>
    </source>
</evidence>
<name>A0A0U5CR54_ASPCI</name>
<evidence type="ECO:0000313" key="2">
    <source>
        <dbReference type="Proteomes" id="UP000054771"/>
    </source>
</evidence>
<dbReference type="AlphaFoldDB" id="A0A0U5CR54"/>
<reference evidence="2" key="1">
    <citation type="journal article" date="2016" name="Genome Announc.">
        <title>Draft genome sequences of fungus Aspergillus calidoustus.</title>
        <authorList>
            <person name="Horn F."/>
            <person name="Linde J."/>
            <person name="Mattern D.J."/>
            <person name="Walther G."/>
            <person name="Guthke R."/>
            <person name="Scherlach K."/>
            <person name="Martin K."/>
            <person name="Brakhage A.A."/>
            <person name="Petzke L."/>
            <person name="Valiante V."/>
        </authorList>
    </citation>
    <scope>NUCLEOTIDE SEQUENCE [LARGE SCALE GENOMIC DNA]</scope>
    <source>
        <strain evidence="2">SF006504</strain>
    </source>
</reference>
<proteinExistence type="predicted"/>
<protein>
    <submittedName>
        <fullName evidence="1">Uncharacterized protein</fullName>
    </submittedName>
</protein>
<accession>A0A0U5CR54</accession>
<keyword evidence="2" id="KW-1185">Reference proteome</keyword>
<organism evidence="1 2">
    <name type="scientific">Aspergillus calidoustus</name>
    <dbReference type="NCBI Taxonomy" id="454130"/>
    <lineage>
        <taxon>Eukaryota</taxon>
        <taxon>Fungi</taxon>
        <taxon>Dikarya</taxon>
        <taxon>Ascomycota</taxon>
        <taxon>Pezizomycotina</taxon>
        <taxon>Eurotiomycetes</taxon>
        <taxon>Eurotiomycetidae</taxon>
        <taxon>Eurotiales</taxon>
        <taxon>Aspergillaceae</taxon>
        <taxon>Aspergillus</taxon>
        <taxon>Aspergillus subgen. Nidulantes</taxon>
    </lineage>
</organism>
<gene>
    <name evidence="1" type="ORF">ASPCAL08814</name>
</gene>
<dbReference type="EMBL" id="CDMC01000007">
    <property type="protein sequence ID" value="CEN62176.1"/>
    <property type="molecule type" value="Genomic_DNA"/>
</dbReference>